<sequence>MPSHQLSINRFEQNIVYLDDYLDTLESLPVEMQRSFTLMQQLDAKAQEELDNVAKQCEQLVQRIGELSPEERTEQLKKFSKSLSAAGKYAEERVSLATSTYDTVDRHIRRLDDDLQKFEDEQMTGPGRINTTATASSSREENTRKQLQKTEKERKEVKGEKRAQHNGETSATKKRKTTKNDVGTPPPSNSRHNVEKEREKTVKTSRKRENGKNNRSKVADKTSVNEDSQTMADMPIDPNEPLYCYCKQVSYGEMVACDNSECEIEWFHFSCVGLSDRPKGKWYCTECSEKVKNRHHRK</sequence>
<evidence type="ECO:0000256" key="5">
    <source>
        <dbReference type="ARBA" id="ARBA00022833"/>
    </source>
</evidence>
<dbReference type="SMART" id="SM01408">
    <property type="entry name" value="ING"/>
    <property type="match status" value="1"/>
</dbReference>
<dbReference type="InterPro" id="IPR013083">
    <property type="entry name" value="Znf_RING/FYVE/PHD"/>
</dbReference>
<evidence type="ECO:0000313" key="15">
    <source>
        <dbReference type="Proteomes" id="UP000789759"/>
    </source>
</evidence>
<dbReference type="GO" id="GO:0006325">
    <property type="term" value="P:chromatin organization"/>
    <property type="evidence" value="ECO:0007669"/>
    <property type="project" value="UniProtKB-KW"/>
</dbReference>
<dbReference type="CDD" id="cd16859">
    <property type="entry name" value="ING_ING4_5"/>
    <property type="match status" value="1"/>
</dbReference>
<dbReference type="Pfam" id="PF23011">
    <property type="entry name" value="PHD-1st_NSD"/>
    <property type="match status" value="1"/>
</dbReference>
<evidence type="ECO:0000256" key="4">
    <source>
        <dbReference type="ARBA" id="ARBA00022771"/>
    </source>
</evidence>
<dbReference type="PROSITE" id="PS50016">
    <property type="entry name" value="ZF_PHD_2"/>
    <property type="match status" value="1"/>
</dbReference>
<dbReference type="GO" id="GO:0006355">
    <property type="term" value="P:regulation of DNA-templated transcription"/>
    <property type="evidence" value="ECO:0007669"/>
    <property type="project" value="TreeGrafter"/>
</dbReference>
<evidence type="ECO:0000259" key="13">
    <source>
        <dbReference type="PROSITE" id="PS50016"/>
    </source>
</evidence>
<dbReference type="InterPro" id="IPR024610">
    <property type="entry name" value="ING_N_histone-binding"/>
</dbReference>
<keyword evidence="7 11" id="KW-0539">Nucleus</keyword>
<dbReference type="EMBL" id="CAJVQA010027407">
    <property type="protein sequence ID" value="CAG8791751.1"/>
    <property type="molecule type" value="Genomic_DNA"/>
</dbReference>
<feature type="binding site" evidence="9">
    <location>
        <position position="257"/>
    </location>
    <ligand>
        <name>Zn(2+)</name>
        <dbReference type="ChEBI" id="CHEBI:29105"/>
        <label>2</label>
    </ligand>
</feature>
<dbReference type="Gene3D" id="6.10.140.1740">
    <property type="match status" value="1"/>
</dbReference>
<keyword evidence="4 10" id="KW-0863">Zinc-finger</keyword>
<dbReference type="AlphaFoldDB" id="A0A9N9P0W0"/>
<feature type="binding site" evidence="9">
    <location>
        <position position="271"/>
    </location>
    <ligand>
        <name>Zn(2+)</name>
        <dbReference type="ChEBI" id="CHEBI:29105"/>
        <label>1</label>
    </ligand>
</feature>
<feature type="binding site" evidence="9">
    <location>
        <position position="246"/>
    </location>
    <ligand>
        <name>Zn(2+)</name>
        <dbReference type="ChEBI" id="CHEBI:29105"/>
        <label>1</label>
    </ligand>
</feature>
<dbReference type="CDD" id="cd15587">
    <property type="entry name" value="PHD_Yng1p_like"/>
    <property type="match status" value="1"/>
</dbReference>
<comment type="similarity">
    <text evidence="2 11">Belongs to the ING family.</text>
</comment>
<dbReference type="FunFam" id="3.30.40.10:FF:000016">
    <property type="entry name" value="Inhibitor of growth protein"/>
    <property type="match status" value="1"/>
</dbReference>
<feature type="site" description="Histone H3K4me3 binding" evidence="8">
    <location>
        <position position="266"/>
    </location>
</feature>
<feature type="site" description="Histone H3K4me3 binding" evidence="8">
    <location>
        <position position="254"/>
    </location>
</feature>
<dbReference type="InterPro" id="IPR028651">
    <property type="entry name" value="ING_fam"/>
</dbReference>
<dbReference type="OrthoDB" id="5411773at2759"/>
<dbReference type="Gene3D" id="3.30.40.10">
    <property type="entry name" value="Zinc/RING finger domain, C3HC4 (zinc finger)"/>
    <property type="match status" value="1"/>
</dbReference>
<dbReference type="PANTHER" id="PTHR10333">
    <property type="entry name" value="INHIBITOR OF GROWTH PROTEIN"/>
    <property type="match status" value="1"/>
</dbReference>
<name>A0A9N9P0W0_9GLOM</name>
<protein>
    <recommendedName>
        <fullName evidence="11">Chromatin modification-related protein</fullName>
    </recommendedName>
</protein>
<evidence type="ECO:0000256" key="2">
    <source>
        <dbReference type="ARBA" id="ARBA00010210"/>
    </source>
</evidence>
<feature type="binding site" evidence="9">
    <location>
        <position position="262"/>
    </location>
    <ligand>
        <name>Zn(2+)</name>
        <dbReference type="ChEBI" id="CHEBI:29105"/>
        <label>2</label>
    </ligand>
</feature>
<evidence type="ECO:0000256" key="6">
    <source>
        <dbReference type="ARBA" id="ARBA00022853"/>
    </source>
</evidence>
<comment type="function">
    <text evidence="11">Component of an histone acetyltransferase complex.</text>
</comment>
<evidence type="ECO:0000256" key="9">
    <source>
        <dbReference type="PIRSR" id="PIRSR628651-51"/>
    </source>
</evidence>
<dbReference type="Pfam" id="PF12998">
    <property type="entry name" value="ING"/>
    <property type="match status" value="1"/>
</dbReference>
<accession>A0A9N9P0W0</accession>
<dbReference type="SMART" id="SM00249">
    <property type="entry name" value="PHD"/>
    <property type="match status" value="1"/>
</dbReference>
<dbReference type="InterPro" id="IPR019786">
    <property type="entry name" value="Zinc_finger_PHD-type_CS"/>
</dbReference>
<feature type="binding site" evidence="9">
    <location>
        <position position="287"/>
    </location>
    <ligand>
        <name>Zn(2+)</name>
        <dbReference type="ChEBI" id="CHEBI:29105"/>
        <label>2</label>
    </ligand>
</feature>
<evidence type="ECO:0000256" key="1">
    <source>
        <dbReference type="ARBA" id="ARBA00004123"/>
    </source>
</evidence>
<dbReference type="PANTHER" id="PTHR10333:SF42">
    <property type="entry name" value="INHIBITOR OF GROWTH PROTEIN 5"/>
    <property type="match status" value="1"/>
</dbReference>
<evidence type="ECO:0000256" key="11">
    <source>
        <dbReference type="RuleBase" id="RU361213"/>
    </source>
</evidence>
<keyword evidence="5 9" id="KW-0862">Zinc</keyword>
<feature type="site" description="Histone H3K4me3 binding" evidence="8">
    <location>
        <position position="258"/>
    </location>
</feature>
<keyword evidence="6 11" id="KW-0156">Chromatin regulator</keyword>
<evidence type="ECO:0000256" key="3">
    <source>
        <dbReference type="ARBA" id="ARBA00022723"/>
    </source>
</evidence>
<dbReference type="Proteomes" id="UP000789759">
    <property type="component" value="Unassembled WGS sequence"/>
</dbReference>
<feature type="binding site" evidence="9">
    <location>
        <position position="284"/>
    </location>
    <ligand>
        <name>Zn(2+)</name>
        <dbReference type="ChEBI" id="CHEBI:29105"/>
        <label>2</label>
    </ligand>
</feature>
<dbReference type="InterPro" id="IPR019787">
    <property type="entry name" value="Znf_PHD-finger"/>
</dbReference>
<evidence type="ECO:0000256" key="7">
    <source>
        <dbReference type="ARBA" id="ARBA00023242"/>
    </source>
</evidence>
<dbReference type="GO" id="GO:0005634">
    <property type="term" value="C:nucleus"/>
    <property type="evidence" value="ECO:0007669"/>
    <property type="project" value="UniProtKB-SubCell"/>
</dbReference>
<feature type="compositionally biased region" description="Basic and acidic residues" evidence="12">
    <location>
        <begin position="138"/>
        <end position="165"/>
    </location>
</feature>
<comment type="caution">
    <text evidence="14">The sequence shown here is derived from an EMBL/GenBank/DDBJ whole genome shotgun (WGS) entry which is preliminary data.</text>
</comment>
<feature type="binding site" evidence="9">
    <location>
        <position position="268"/>
    </location>
    <ligand>
        <name>Zn(2+)</name>
        <dbReference type="ChEBI" id="CHEBI:29105"/>
        <label>1</label>
    </ligand>
</feature>
<dbReference type="PROSITE" id="PS01359">
    <property type="entry name" value="ZF_PHD_1"/>
    <property type="match status" value="1"/>
</dbReference>
<organism evidence="14 15">
    <name type="scientific">Cetraspora pellucida</name>
    <dbReference type="NCBI Taxonomy" id="1433469"/>
    <lineage>
        <taxon>Eukaryota</taxon>
        <taxon>Fungi</taxon>
        <taxon>Fungi incertae sedis</taxon>
        <taxon>Mucoromycota</taxon>
        <taxon>Glomeromycotina</taxon>
        <taxon>Glomeromycetes</taxon>
        <taxon>Diversisporales</taxon>
        <taxon>Gigasporaceae</taxon>
        <taxon>Cetraspora</taxon>
    </lineage>
</organism>
<comment type="subunit">
    <text evidence="11">Component of an histone acetyltransferase complex. Interacts with H3K4me3 and to a lesser extent with H3K4me2.</text>
</comment>
<feature type="site" description="Histone H3K4me3 binding" evidence="8">
    <location>
        <position position="243"/>
    </location>
</feature>
<feature type="binding site" evidence="9">
    <location>
        <position position="244"/>
    </location>
    <ligand>
        <name>Zn(2+)</name>
        <dbReference type="ChEBI" id="CHEBI:29105"/>
        <label>1</label>
    </ligand>
</feature>
<dbReference type="InterPro" id="IPR011011">
    <property type="entry name" value="Znf_FYVE_PHD"/>
</dbReference>
<keyword evidence="15" id="KW-1185">Reference proteome</keyword>
<reference evidence="14" key="1">
    <citation type="submission" date="2021-06" db="EMBL/GenBank/DDBJ databases">
        <authorList>
            <person name="Kallberg Y."/>
            <person name="Tangrot J."/>
            <person name="Rosling A."/>
        </authorList>
    </citation>
    <scope>NUCLEOTIDE SEQUENCE</scope>
    <source>
        <strain evidence="14">FL966</strain>
    </source>
</reference>
<dbReference type="SUPFAM" id="SSF57903">
    <property type="entry name" value="FYVE/PHD zinc finger"/>
    <property type="match status" value="1"/>
</dbReference>
<evidence type="ECO:0000256" key="8">
    <source>
        <dbReference type="PIRSR" id="PIRSR628651-50"/>
    </source>
</evidence>
<dbReference type="GO" id="GO:0008270">
    <property type="term" value="F:zinc ion binding"/>
    <property type="evidence" value="ECO:0007669"/>
    <property type="project" value="UniProtKB-KW"/>
</dbReference>
<comment type="subcellular location">
    <subcellularLocation>
        <location evidence="1 11">Nucleus</location>
    </subcellularLocation>
</comment>
<evidence type="ECO:0000313" key="14">
    <source>
        <dbReference type="EMBL" id="CAG8791751.1"/>
    </source>
</evidence>
<dbReference type="InterPro" id="IPR059153">
    <property type="entry name" value="NSD_PHD-1st"/>
</dbReference>
<feature type="region of interest" description="Disordered" evidence="12">
    <location>
        <begin position="118"/>
        <end position="234"/>
    </location>
</feature>
<evidence type="ECO:0000256" key="12">
    <source>
        <dbReference type="SAM" id="MobiDB-lite"/>
    </source>
</evidence>
<proteinExistence type="inferred from homology"/>
<comment type="domain">
    <text evidence="11">The PHD-type zinc finger mediates the binding to H3K4me3.</text>
</comment>
<evidence type="ECO:0000256" key="10">
    <source>
        <dbReference type="PROSITE-ProRule" id="PRU00146"/>
    </source>
</evidence>
<gene>
    <name evidence="14" type="ORF">CPELLU_LOCUS17058</name>
</gene>
<dbReference type="InterPro" id="IPR001965">
    <property type="entry name" value="Znf_PHD"/>
</dbReference>
<feature type="compositionally biased region" description="Basic and acidic residues" evidence="12">
    <location>
        <begin position="192"/>
        <end position="224"/>
    </location>
</feature>
<keyword evidence="3 9" id="KW-0479">Metal-binding</keyword>
<feature type="domain" description="PHD-type" evidence="13">
    <location>
        <begin position="241"/>
        <end position="290"/>
    </location>
</feature>